<feature type="transmembrane region" description="Helical" evidence="6">
    <location>
        <begin position="155"/>
        <end position="175"/>
    </location>
</feature>
<dbReference type="AlphaFoldDB" id="A0A0D2HL27"/>
<dbReference type="Pfam" id="PF07690">
    <property type="entry name" value="MFS_1"/>
    <property type="match status" value="1"/>
</dbReference>
<feature type="transmembrane region" description="Helical" evidence="6">
    <location>
        <begin position="217"/>
        <end position="239"/>
    </location>
</feature>
<sequence>MAEIHSRQEVKQPKMDIEQPTQLADIYKLASVNNGDCQEIQLDPELERKTLRRFDMFLLPQIALIIIIGYLDRSNIGNAAIFGLPTDLDLKGKEFNNLVTLFYVTYIVFDIPWVVAIKRFGVNRVLGVALIGWSAATLGMGFVQNYHQALACRLLLGLFEGGLLPCMIFIISTIWNKKQQAKRVAVIYCATTVSGAFGGLFAYGVQSMGTRASLEPWRWLFIIEGIISFVVGGTCWLTMPYSAEKVWFLSQEQRDFMVQKKTRDALYKGGDDLSFKHVLSAVTDPLVYLAAFSLFSSSLPLLSFGTFLPTIIRGLGYTSIQANYLTIPVYAFATGTVALMAWLSDRLHKRAFCLVMVPVPVLVGYAIVLGTPNIGAGYFAMFLCGGGIYPYNCLMLTWITSNLAPDYKRSIGIPLAASIANISGVLSGQIYPATDAPRYISGNAVSLGLEFVALCGVVITYCLLKWRNARKEQLLASGVESNGKEGDASLEFRYVL</sequence>
<evidence type="ECO:0000313" key="8">
    <source>
        <dbReference type="EMBL" id="KIY02621.1"/>
    </source>
</evidence>
<name>A0A0D2HL27_9EURO</name>
<dbReference type="GO" id="GO:0022857">
    <property type="term" value="F:transmembrane transporter activity"/>
    <property type="evidence" value="ECO:0007669"/>
    <property type="project" value="InterPro"/>
</dbReference>
<evidence type="ECO:0000256" key="5">
    <source>
        <dbReference type="ARBA" id="ARBA00023136"/>
    </source>
</evidence>
<dbReference type="VEuPathDB" id="FungiDB:Z520_01086"/>
<feature type="transmembrane region" description="Helical" evidence="6">
    <location>
        <begin position="444"/>
        <end position="464"/>
    </location>
</feature>
<dbReference type="Gene3D" id="1.20.1250.20">
    <property type="entry name" value="MFS general substrate transporter like domains"/>
    <property type="match status" value="2"/>
</dbReference>
<dbReference type="PANTHER" id="PTHR43791:SF24">
    <property type="entry name" value="NICOTINIC ACID PLASMA MEMBRANE TRANSPORTER"/>
    <property type="match status" value="1"/>
</dbReference>
<accession>A0A0D2HL27</accession>
<dbReference type="PROSITE" id="PS50850">
    <property type="entry name" value="MFS"/>
    <property type="match status" value="1"/>
</dbReference>
<feature type="transmembrane region" description="Helical" evidence="6">
    <location>
        <begin position="411"/>
        <end position="432"/>
    </location>
</feature>
<feature type="transmembrane region" description="Helical" evidence="6">
    <location>
        <begin position="376"/>
        <end position="399"/>
    </location>
</feature>
<dbReference type="FunFam" id="1.20.1250.20:FF:000018">
    <property type="entry name" value="MFS transporter permease"/>
    <property type="match status" value="1"/>
</dbReference>
<proteinExistence type="predicted"/>
<keyword evidence="2" id="KW-0813">Transport</keyword>
<keyword evidence="3 6" id="KW-0812">Transmembrane</keyword>
<feature type="transmembrane region" description="Helical" evidence="6">
    <location>
        <begin position="351"/>
        <end position="370"/>
    </location>
</feature>
<keyword evidence="5 6" id="KW-0472">Membrane</keyword>
<evidence type="ECO:0000259" key="7">
    <source>
        <dbReference type="PROSITE" id="PS50850"/>
    </source>
</evidence>
<dbReference type="InterPro" id="IPR036259">
    <property type="entry name" value="MFS_trans_sf"/>
</dbReference>
<evidence type="ECO:0000256" key="2">
    <source>
        <dbReference type="ARBA" id="ARBA00022448"/>
    </source>
</evidence>
<dbReference type="RefSeq" id="XP_016636743.1">
    <property type="nucleotide sequence ID" value="XM_016771604.1"/>
</dbReference>
<gene>
    <name evidence="8" type="ORF">Z520_01086</name>
</gene>
<evidence type="ECO:0000256" key="1">
    <source>
        <dbReference type="ARBA" id="ARBA00004141"/>
    </source>
</evidence>
<evidence type="ECO:0000313" key="9">
    <source>
        <dbReference type="Proteomes" id="UP000053411"/>
    </source>
</evidence>
<dbReference type="FunFam" id="1.20.1250.20:FF:000013">
    <property type="entry name" value="MFS general substrate transporter"/>
    <property type="match status" value="1"/>
</dbReference>
<dbReference type="SUPFAM" id="SSF103473">
    <property type="entry name" value="MFS general substrate transporter"/>
    <property type="match status" value="1"/>
</dbReference>
<feature type="transmembrane region" description="Helical" evidence="6">
    <location>
        <begin position="98"/>
        <end position="117"/>
    </location>
</feature>
<dbReference type="EMBL" id="KN848063">
    <property type="protein sequence ID" value="KIY02621.1"/>
    <property type="molecule type" value="Genomic_DNA"/>
</dbReference>
<dbReference type="GO" id="GO:0016020">
    <property type="term" value="C:membrane"/>
    <property type="evidence" value="ECO:0007669"/>
    <property type="project" value="UniProtKB-SubCell"/>
</dbReference>
<evidence type="ECO:0000256" key="3">
    <source>
        <dbReference type="ARBA" id="ARBA00022692"/>
    </source>
</evidence>
<protein>
    <recommendedName>
        <fullName evidence="7">Major facilitator superfamily (MFS) profile domain-containing protein</fullName>
    </recommendedName>
</protein>
<feature type="transmembrane region" description="Helical" evidence="6">
    <location>
        <begin position="286"/>
        <end position="312"/>
    </location>
</feature>
<feature type="transmembrane region" description="Helical" evidence="6">
    <location>
        <begin position="184"/>
        <end position="205"/>
    </location>
</feature>
<reference evidence="8 9" key="1">
    <citation type="submission" date="2015-01" db="EMBL/GenBank/DDBJ databases">
        <title>The Genome Sequence of Fonsecaea multimorphosa CBS 102226.</title>
        <authorList>
            <consortium name="The Broad Institute Genomics Platform"/>
            <person name="Cuomo C."/>
            <person name="de Hoog S."/>
            <person name="Gorbushina A."/>
            <person name="Stielow B."/>
            <person name="Teixiera M."/>
            <person name="Abouelleil A."/>
            <person name="Chapman S.B."/>
            <person name="Priest M."/>
            <person name="Young S.K."/>
            <person name="Wortman J."/>
            <person name="Nusbaum C."/>
            <person name="Birren B."/>
        </authorList>
    </citation>
    <scope>NUCLEOTIDE SEQUENCE [LARGE SCALE GENOMIC DNA]</scope>
    <source>
        <strain evidence="8 9">CBS 102226</strain>
    </source>
</reference>
<evidence type="ECO:0000256" key="4">
    <source>
        <dbReference type="ARBA" id="ARBA00022989"/>
    </source>
</evidence>
<dbReference type="OrthoDB" id="2962993at2759"/>
<dbReference type="InterPro" id="IPR011701">
    <property type="entry name" value="MFS"/>
</dbReference>
<dbReference type="InterPro" id="IPR020846">
    <property type="entry name" value="MFS_dom"/>
</dbReference>
<dbReference type="GeneID" id="27706832"/>
<keyword evidence="9" id="KW-1185">Reference proteome</keyword>
<feature type="transmembrane region" description="Helical" evidence="6">
    <location>
        <begin position="324"/>
        <end position="344"/>
    </location>
</feature>
<dbReference type="PANTHER" id="PTHR43791">
    <property type="entry name" value="PERMEASE-RELATED"/>
    <property type="match status" value="1"/>
</dbReference>
<comment type="subcellular location">
    <subcellularLocation>
        <location evidence="1">Membrane</location>
        <topology evidence="1">Multi-pass membrane protein</topology>
    </subcellularLocation>
</comment>
<evidence type="ECO:0000256" key="6">
    <source>
        <dbReference type="SAM" id="Phobius"/>
    </source>
</evidence>
<feature type="transmembrane region" description="Helical" evidence="6">
    <location>
        <begin position="124"/>
        <end position="143"/>
    </location>
</feature>
<organism evidence="8 9">
    <name type="scientific">Fonsecaea multimorphosa CBS 102226</name>
    <dbReference type="NCBI Taxonomy" id="1442371"/>
    <lineage>
        <taxon>Eukaryota</taxon>
        <taxon>Fungi</taxon>
        <taxon>Dikarya</taxon>
        <taxon>Ascomycota</taxon>
        <taxon>Pezizomycotina</taxon>
        <taxon>Eurotiomycetes</taxon>
        <taxon>Chaetothyriomycetidae</taxon>
        <taxon>Chaetothyriales</taxon>
        <taxon>Herpotrichiellaceae</taxon>
        <taxon>Fonsecaea</taxon>
    </lineage>
</organism>
<dbReference type="Proteomes" id="UP000053411">
    <property type="component" value="Unassembled WGS sequence"/>
</dbReference>
<keyword evidence="4 6" id="KW-1133">Transmembrane helix</keyword>
<feature type="domain" description="Major facilitator superfamily (MFS) profile" evidence="7">
    <location>
        <begin position="58"/>
        <end position="468"/>
    </location>
</feature>